<dbReference type="OMA" id="CRGACRK"/>
<evidence type="ECO:0000256" key="5">
    <source>
        <dbReference type="ARBA" id="ARBA00022989"/>
    </source>
</evidence>
<proteinExistence type="inferred from homology"/>
<dbReference type="Proteomes" id="UP000198287">
    <property type="component" value="Unassembled WGS sequence"/>
</dbReference>
<evidence type="ECO:0000256" key="8">
    <source>
        <dbReference type="SAM" id="Phobius"/>
    </source>
</evidence>
<keyword evidence="4 8" id="KW-0812">Transmembrane</keyword>
<dbReference type="OrthoDB" id="66620at2759"/>
<dbReference type="GO" id="GO:0005886">
    <property type="term" value="C:plasma membrane"/>
    <property type="evidence" value="ECO:0007669"/>
    <property type="project" value="TreeGrafter"/>
</dbReference>
<reference evidence="10 11" key="1">
    <citation type="submission" date="2015-12" db="EMBL/GenBank/DDBJ databases">
        <title>The genome of Folsomia candida.</title>
        <authorList>
            <person name="Faddeeva A."/>
            <person name="Derks M.F."/>
            <person name="Anvar Y."/>
            <person name="Smit S."/>
            <person name="Van Straalen N."/>
            <person name="Roelofs D."/>
        </authorList>
    </citation>
    <scope>NUCLEOTIDE SEQUENCE [LARGE SCALE GENOMIC DNA]</scope>
    <source>
        <strain evidence="10 11">VU population</strain>
        <tissue evidence="10">Whole body</tissue>
    </source>
</reference>
<dbReference type="InterPro" id="IPR013525">
    <property type="entry name" value="ABC2_TM"/>
</dbReference>
<evidence type="ECO:0000256" key="1">
    <source>
        <dbReference type="ARBA" id="ARBA00004141"/>
    </source>
</evidence>
<keyword evidence="10" id="KW-0547">Nucleotide-binding</keyword>
<feature type="compositionally biased region" description="Polar residues" evidence="7">
    <location>
        <begin position="197"/>
        <end position="208"/>
    </location>
</feature>
<evidence type="ECO:0000256" key="6">
    <source>
        <dbReference type="ARBA" id="ARBA00023136"/>
    </source>
</evidence>
<evidence type="ECO:0000256" key="7">
    <source>
        <dbReference type="SAM" id="MobiDB-lite"/>
    </source>
</evidence>
<evidence type="ECO:0000313" key="10">
    <source>
        <dbReference type="EMBL" id="OXA52037.1"/>
    </source>
</evidence>
<evidence type="ECO:0000256" key="2">
    <source>
        <dbReference type="ARBA" id="ARBA00005814"/>
    </source>
</evidence>
<evidence type="ECO:0000259" key="9">
    <source>
        <dbReference type="PROSITE" id="PS50893"/>
    </source>
</evidence>
<accession>A0A226E4Z5</accession>
<dbReference type="Gene3D" id="3.40.50.300">
    <property type="entry name" value="P-loop containing nucleotide triphosphate hydrolases"/>
    <property type="match status" value="1"/>
</dbReference>
<protein>
    <submittedName>
        <fullName evidence="10">ATP-binding cassette sub-family G member 8</fullName>
    </submittedName>
</protein>
<comment type="similarity">
    <text evidence="2">Belongs to the ABC transporter superfamily. ABCG family. Eye pigment precursor importer (TC 3.A.1.204) subfamily.</text>
</comment>
<comment type="caution">
    <text evidence="10">The sequence shown here is derived from an EMBL/GenBank/DDBJ whole genome shotgun (WGS) entry which is preliminary data.</text>
</comment>
<dbReference type="InterPro" id="IPR003439">
    <property type="entry name" value="ABC_transporter-like_ATP-bd"/>
</dbReference>
<feature type="region of interest" description="Disordered" evidence="7">
    <location>
        <begin position="140"/>
        <end position="228"/>
    </location>
</feature>
<feature type="transmembrane region" description="Helical" evidence="8">
    <location>
        <begin position="811"/>
        <end position="835"/>
    </location>
</feature>
<dbReference type="GO" id="GO:0005524">
    <property type="term" value="F:ATP binding"/>
    <property type="evidence" value="ECO:0007669"/>
    <property type="project" value="UniProtKB-KW"/>
</dbReference>
<dbReference type="EMBL" id="LNIX01000007">
    <property type="protein sequence ID" value="OXA52037.1"/>
    <property type="molecule type" value="Genomic_DNA"/>
</dbReference>
<evidence type="ECO:0000256" key="3">
    <source>
        <dbReference type="ARBA" id="ARBA00022448"/>
    </source>
</evidence>
<feature type="transmembrane region" description="Helical" evidence="8">
    <location>
        <begin position="642"/>
        <end position="663"/>
    </location>
</feature>
<dbReference type="Pfam" id="PF00005">
    <property type="entry name" value="ABC_tran"/>
    <property type="match status" value="1"/>
</dbReference>
<keyword evidence="3" id="KW-0813">Transport</keyword>
<sequence length="848" mass="95130">MQEMWELSSNVDPSNRRYTVHSQQTVNPGTEDLHAWSIYRQNLNSDFTDSALGSEERSPLPYGNFQLREQTVQSILRHPRLAPRSELANNMYAYLKFGLPRVLPPGPGKGFKDTASEIHALDSVSARHHQGGGVMRARSETDLVNGNGGPGHSGHHHNNGGPHPMGLISNRFRKPNKSNSESNLLNGGDHPPRPISKTGSQASLVSRNSRPHQSHTMTGSANRGYVGDEGDETSLFDFPHLQVRNMGFDSGRGKARILDGISFDLHGGESLAVLATNALEGTTMLDILAGRTTGGRGKVYGEFTLNGNPVSVDRLGSRVGYVRKDYRLHKSISVEQTLYFHYNLRSKDLTTSYLSTKIGVLLEELGLGSVRKSLVSTLTSSERQRLVVACQLITGAEILCLDDATGGMDIFDTFFLVEYLRQWSNADTGRIVIMTIHPPTYEIFSMFTKVALMSTGRLLFYGHRREMLPYFAFIEYPCPAFKNPSDYYLDLVTLDNLSSEALLESSQRIETLADSYRRKQEMIMDPVGPPQPLPPRIKSAGFLRQFYALLMSWIGYKFPWNIVDWMLILLLATSLSITIGALYWNIRLTQHQDQNNISDRYGLHWVLMVLLAAPVIITLSANDTKDLDCVTRDFEEKLYSKAVYFIAKNLVELPYMMSIYLAYAVPAYVMAGLSSVDANSNEHFYAFVGYMLLYLHVLRLIFQGLTYLFRNGNVAITIFVLLLFVTSMASSYTIHPSDLGDWVSWVKYLSPESWILQRVVHDEFVGVEQFNSPCPRYPVTHDSQIVTQLDCRINTGAKALDYFGFLNQGPILIHLLSVLGIGFVFYLVGFFSFILQRQGLAVPPIETP</sequence>
<dbReference type="Pfam" id="PF01061">
    <property type="entry name" value="ABC2_membrane"/>
    <property type="match status" value="1"/>
</dbReference>
<dbReference type="SUPFAM" id="SSF52540">
    <property type="entry name" value="P-loop containing nucleoside triphosphate hydrolases"/>
    <property type="match status" value="1"/>
</dbReference>
<keyword evidence="5 8" id="KW-1133">Transmembrane helix</keyword>
<keyword evidence="6 8" id="KW-0472">Membrane</keyword>
<dbReference type="AlphaFoldDB" id="A0A226E4Z5"/>
<feature type="transmembrane region" description="Helical" evidence="8">
    <location>
        <begin position="562"/>
        <end position="583"/>
    </location>
</feature>
<feature type="transmembrane region" description="Helical" evidence="8">
    <location>
        <begin position="683"/>
        <end position="702"/>
    </location>
</feature>
<dbReference type="STRING" id="158441.A0A226E4Z5"/>
<feature type="domain" description="ABC transporter" evidence="9">
    <location>
        <begin position="241"/>
        <end position="480"/>
    </location>
</feature>
<keyword evidence="10" id="KW-0067">ATP-binding</keyword>
<dbReference type="PANTHER" id="PTHR48041">
    <property type="entry name" value="ABC TRANSPORTER G FAMILY MEMBER 28"/>
    <property type="match status" value="1"/>
</dbReference>
<dbReference type="InterPro" id="IPR027417">
    <property type="entry name" value="P-loop_NTPase"/>
</dbReference>
<keyword evidence="11" id="KW-1185">Reference proteome</keyword>
<dbReference type="InterPro" id="IPR043926">
    <property type="entry name" value="ABCG_dom"/>
</dbReference>
<dbReference type="InterPro" id="IPR050352">
    <property type="entry name" value="ABCG_transporters"/>
</dbReference>
<name>A0A226E4Z5_FOLCA</name>
<feature type="transmembrane region" description="Helical" evidence="8">
    <location>
        <begin position="714"/>
        <end position="734"/>
    </location>
</feature>
<dbReference type="PANTHER" id="PTHR48041:SF89">
    <property type="entry name" value="FI03229P"/>
    <property type="match status" value="1"/>
</dbReference>
<dbReference type="PROSITE" id="PS50893">
    <property type="entry name" value="ABC_TRANSPORTER_2"/>
    <property type="match status" value="1"/>
</dbReference>
<organism evidence="10 11">
    <name type="scientific">Folsomia candida</name>
    <name type="common">Springtail</name>
    <dbReference type="NCBI Taxonomy" id="158441"/>
    <lineage>
        <taxon>Eukaryota</taxon>
        <taxon>Metazoa</taxon>
        <taxon>Ecdysozoa</taxon>
        <taxon>Arthropoda</taxon>
        <taxon>Hexapoda</taxon>
        <taxon>Collembola</taxon>
        <taxon>Entomobryomorpha</taxon>
        <taxon>Isotomoidea</taxon>
        <taxon>Isotomidae</taxon>
        <taxon>Proisotominae</taxon>
        <taxon>Folsomia</taxon>
    </lineage>
</organism>
<dbReference type="GO" id="GO:0140359">
    <property type="term" value="F:ABC-type transporter activity"/>
    <property type="evidence" value="ECO:0007669"/>
    <property type="project" value="InterPro"/>
</dbReference>
<comment type="subcellular location">
    <subcellularLocation>
        <location evidence="1">Membrane</location>
        <topology evidence="1">Multi-pass membrane protein</topology>
    </subcellularLocation>
</comment>
<evidence type="ECO:0000256" key="4">
    <source>
        <dbReference type="ARBA" id="ARBA00022692"/>
    </source>
</evidence>
<dbReference type="Pfam" id="PF19055">
    <property type="entry name" value="ABC2_membrane_7"/>
    <property type="match status" value="1"/>
</dbReference>
<dbReference type="GO" id="GO:0016887">
    <property type="term" value="F:ATP hydrolysis activity"/>
    <property type="evidence" value="ECO:0007669"/>
    <property type="project" value="InterPro"/>
</dbReference>
<gene>
    <name evidence="10" type="ORF">Fcan01_13546</name>
</gene>
<evidence type="ECO:0000313" key="11">
    <source>
        <dbReference type="Proteomes" id="UP000198287"/>
    </source>
</evidence>